<name>A0A075RES7_BRELA</name>
<dbReference type="KEGG" id="blr:BRLA_c035430"/>
<dbReference type="AlphaFoldDB" id="A0A075RES7"/>
<dbReference type="Pfam" id="PF14584">
    <property type="entry name" value="DUF4446"/>
    <property type="match status" value="1"/>
</dbReference>
<keyword evidence="1" id="KW-1133">Transmembrane helix</keyword>
<dbReference type="Proteomes" id="UP000005850">
    <property type="component" value="Chromosome"/>
</dbReference>
<dbReference type="HOGENOM" id="CLU_101313_1_0_9"/>
<gene>
    <name evidence="2" type="ORF">BRLA_c035430</name>
</gene>
<dbReference type="EMBL" id="CP007806">
    <property type="protein sequence ID" value="AIG27855.1"/>
    <property type="molecule type" value="Genomic_DNA"/>
</dbReference>
<reference evidence="2 3" key="1">
    <citation type="journal article" date="2011" name="J. Bacteriol.">
        <title>Genome sequence of Brevibacillus laterosporus LMG 15441, a pathogen of invertebrates.</title>
        <authorList>
            <person name="Djukic M."/>
            <person name="Poehlein A."/>
            <person name="Thurmer A."/>
            <person name="Daniel R."/>
        </authorList>
    </citation>
    <scope>NUCLEOTIDE SEQUENCE [LARGE SCALE GENOMIC DNA]</scope>
    <source>
        <strain evidence="2 3">LMG 15441</strain>
    </source>
</reference>
<proteinExistence type="predicted"/>
<keyword evidence="1" id="KW-0472">Membrane</keyword>
<evidence type="ECO:0000313" key="2">
    <source>
        <dbReference type="EMBL" id="AIG27855.1"/>
    </source>
</evidence>
<keyword evidence="1" id="KW-0812">Transmembrane</keyword>
<dbReference type="RefSeq" id="WP_022584266.1">
    <property type="nucleotide sequence ID" value="NZ_CP007806.1"/>
</dbReference>
<dbReference type="InterPro" id="IPR027981">
    <property type="entry name" value="DUF4446"/>
</dbReference>
<evidence type="ECO:0008006" key="4">
    <source>
        <dbReference type="Google" id="ProtNLM"/>
    </source>
</evidence>
<accession>A0A075RES7</accession>
<evidence type="ECO:0000256" key="1">
    <source>
        <dbReference type="SAM" id="Phobius"/>
    </source>
</evidence>
<dbReference type="eggNOG" id="COG1196">
    <property type="taxonomic scope" value="Bacteria"/>
</dbReference>
<dbReference type="STRING" id="1042163.BRLA_c035430"/>
<organism evidence="2 3">
    <name type="scientific">Brevibacillus laterosporus LMG 15441</name>
    <dbReference type="NCBI Taxonomy" id="1042163"/>
    <lineage>
        <taxon>Bacteria</taxon>
        <taxon>Bacillati</taxon>
        <taxon>Bacillota</taxon>
        <taxon>Bacilli</taxon>
        <taxon>Bacillales</taxon>
        <taxon>Paenibacillaceae</taxon>
        <taxon>Brevibacillus</taxon>
    </lineage>
</organism>
<keyword evidence="3" id="KW-1185">Reference proteome</keyword>
<feature type="transmembrane region" description="Helical" evidence="1">
    <location>
        <begin position="12"/>
        <end position="32"/>
    </location>
</feature>
<evidence type="ECO:0000313" key="3">
    <source>
        <dbReference type="Proteomes" id="UP000005850"/>
    </source>
</evidence>
<protein>
    <recommendedName>
        <fullName evidence="4">DUF4446 domain-containing protein</fullName>
    </recommendedName>
</protein>
<sequence length="168" mass="18985">MQQVLLAIQSPYVLLGLCGFTVLSLVYIIVLHTKINRLRKRMNRFFVRGEGDNLEEMVNRLLVDMDAWEGKLSDQQFVVNRLSQKMATQAGSVAVHRYNAFGEMGSDLSFSLAFLDEQQNGVVITSIYGREESRTYAKPIEKGTSVYHLSEEELMVIKKAMTSSVSVL</sequence>